<sequence length="70" mass="8259">MFQKKQICVGRWIHQNMKQCISSQKVGVFFPHLVIALCKKAKVLIEDNEKFMKPTKSLIRDSIYTKYVEL</sequence>
<proteinExistence type="predicted"/>
<reference evidence="1 2" key="1">
    <citation type="journal article" date="2019" name="Genome Biol. Evol.">
        <title>Insights into the evolution of the New World diploid cottons (Gossypium, subgenus Houzingenia) based on genome sequencing.</title>
        <authorList>
            <person name="Grover C.E."/>
            <person name="Arick M.A. 2nd"/>
            <person name="Thrash A."/>
            <person name="Conover J.L."/>
            <person name="Sanders W.S."/>
            <person name="Peterson D.G."/>
            <person name="Frelichowski J.E."/>
            <person name="Scheffler J.A."/>
            <person name="Scheffler B.E."/>
            <person name="Wendel J.F."/>
        </authorList>
    </citation>
    <scope>NUCLEOTIDE SEQUENCE [LARGE SCALE GENOMIC DNA]</scope>
    <source>
        <strain evidence="1">6</strain>
        <tissue evidence="1">Leaf</tissue>
    </source>
</reference>
<name>A0A7J9IRI2_9ROSI</name>
<dbReference type="AlphaFoldDB" id="A0A7J9IRI2"/>
<gene>
    <name evidence="1" type="ORF">Goarm_021394</name>
</gene>
<evidence type="ECO:0000313" key="1">
    <source>
        <dbReference type="EMBL" id="MBA0824749.1"/>
    </source>
</evidence>
<protein>
    <submittedName>
        <fullName evidence="1">Uncharacterized protein</fullName>
    </submittedName>
</protein>
<dbReference type="Proteomes" id="UP000593575">
    <property type="component" value="Unassembled WGS sequence"/>
</dbReference>
<dbReference type="EMBL" id="JABFAE010000003">
    <property type="protein sequence ID" value="MBA0824749.1"/>
    <property type="molecule type" value="Genomic_DNA"/>
</dbReference>
<comment type="caution">
    <text evidence="1">The sequence shown here is derived from an EMBL/GenBank/DDBJ whole genome shotgun (WGS) entry which is preliminary data.</text>
</comment>
<feature type="non-terminal residue" evidence="1">
    <location>
        <position position="70"/>
    </location>
</feature>
<evidence type="ECO:0000313" key="2">
    <source>
        <dbReference type="Proteomes" id="UP000593575"/>
    </source>
</evidence>
<organism evidence="1 2">
    <name type="scientific">Gossypium armourianum</name>
    <dbReference type="NCBI Taxonomy" id="34283"/>
    <lineage>
        <taxon>Eukaryota</taxon>
        <taxon>Viridiplantae</taxon>
        <taxon>Streptophyta</taxon>
        <taxon>Embryophyta</taxon>
        <taxon>Tracheophyta</taxon>
        <taxon>Spermatophyta</taxon>
        <taxon>Magnoliopsida</taxon>
        <taxon>eudicotyledons</taxon>
        <taxon>Gunneridae</taxon>
        <taxon>Pentapetalae</taxon>
        <taxon>rosids</taxon>
        <taxon>malvids</taxon>
        <taxon>Malvales</taxon>
        <taxon>Malvaceae</taxon>
        <taxon>Malvoideae</taxon>
        <taxon>Gossypium</taxon>
    </lineage>
</organism>
<keyword evidence="2" id="KW-1185">Reference proteome</keyword>
<accession>A0A7J9IRI2</accession>